<dbReference type="InterPro" id="IPR016181">
    <property type="entry name" value="Acyl_CoA_acyltransferase"/>
</dbReference>
<proteinExistence type="predicted"/>
<evidence type="ECO:0000313" key="5">
    <source>
        <dbReference type="Proteomes" id="UP000244077"/>
    </source>
</evidence>
<evidence type="ECO:0000259" key="2">
    <source>
        <dbReference type="PROSITE" id="PS50995"/>
    </source>
</evidence>
<dbReference type="InterPro" id="IPR000835">
    <property type="entry name" value="HTH_MarR-typ"/>
</dbReference>
<dbReference type="AlphaFoldDB" id="A0A2T5HIA9"/>
<sequence>MDHVSALRAFNRDYTVKLGLLDRSYLDSGLTLSQVRVLQEVGFAGEEGALARDIALRIGADEGYLSRILSGFVAKGWVCRAADPEDGRRKRLWLIVAGQTAFAPLEAASRASMEALLAPVTEAGRDRICAALSEVQTRLNATPTEITVRGLESGDLGWVVEAHGRLYARDEGYNLEFEGLVAGILADFIAHPKPMDRAFIAVDALGQRLGCTFVVEDVPGIARLRLVLLEPQARGQGLGRRLLDMALDHARAQGCHKMVLWTHESHRAACEMYAKAGFTLVSSEPAQAFGTQVVDQVWEKELLS</sequence>
<organism evidence="4 5">
    <name type="scientific">Celeribacter persicus</name>
    <dbReference type="NCBI Taxonomy" id="1651082"/>
    <lineage>
        <taxon>Bacteria</taxon>
        <taxon>Pseudomonadati</taxon>
        <taxon>Pseudomonadota</taxon>
        <taxon>Alphaproteobacteria</taxon>
        <taxon>Rhodobacterales</taxon>
        <taxon>Roseobacteraceae</taxon>
        <taxon>Celeribacter</taxon>
    </lineage>
</organism>
<evidence type="ECO:0000256" key="1">
    <source>
        <dbReference type="ARBA" id="ARBA00022679"/>
    </source>
</evidence>
<accession>A0A2T5HIA9</accession>
<dbReference type="InterPro" id="IPR050769">
    <property type="entry name" value="NAT_camello-type"/>
</dbReference>
<feature type="domain" description="N-acetyltransferase" evidence="3">
    <location>
        <begin position="146"/>
        <end position="303"/>
    </location>
</feature>
<feature type="domain" description="HTH marR-type" evidence="2">
    <location>
        <begin position="1"/>
        <end position="137"/>
    </location>
</feature>
<dbReference type="InterPro" id="IPR036390">
    <property type="entry name" value="WH_DNA-bd_sf"/>
</dbReference>
<dbReference type="Pfam" id="PF12802">
    <property type="entry name" value="MarR_2"/>
    <property type="match status" value="1"/>
</dbReference>
<dbReference type="CDD" id="cd04301">
    <property type="entry name" value="NAT_SF"/>
    <property type="match status" value="1"/>
</dbReference>
<dbReference type="Gene3D" id="3.40.630.30">
    <property type="match status" value="1"/>
</dbReference>
<dbReference type="EMBL" id="QAOH01000008">
    <property type="protein sequence ID" value="PTQ71307.1"/>
    <property type="molecule type" value="Genomic_DNA"/>
</dbReference>
<keyword evidence="1 4" id="KW-0808">Transferase</keyword>
<dbReference type="Proteomes" id="UP000244077">
    <property type="component" value="Unassembled WGS sequence"/>
</dbReference>
<reference evidence="4 5" key="1">
    <citation type="submission" date="2018-04" db="EMBL/GenBank/DDBJ databases">
        <title>Genomic Encyclopedia of Archaeal and Bacterial Type Strains, Phase II (KMG-II): from individual species to whole genera.</title>
        <authorList>
            <person name="Goeker M."/>
        </authorList>
    </citation>
    <scope>NUCLEOTIDE SEQUENCE [LARGE SCALE GENOMIC DNA]</scope>
    <source>
        <strain evidence="4 5">DSM 100434</strain>
    </source>
</reference>
<dbReference type="RefSeq" id="WP_170109289.1">
    <property type="nucleotide sequence ID" value="NZ_QAOH01000008.1"/>
</dbReference>
<dbReference type="InterPro" id="IPR000182">
    <property type="entry name" value="GNAT_dom"/>
</dbReference>
<dbReference type="PROSITE" id="PS50995">
    <property type="entry name" value="HTH_MARR_2"/>
    <property type="match status" value="1"/>
</dbReference>
<dbReference type="SUPFAM" id="SSF55729">
    <property type="entry name" value="Acyl-CoA N-acyltransferases (Nat)"/>
    <property type="match status" value="1"/>
</dbReference>
<dbReference type="PANTHER" id="PTHR13947:SF37">
    <property type="entry name" value="LD18367P"/>
    <property type="match status" value="1"/>
</dbReference>
<evidence type="ECO:0000259" key="3">
    <source>
        <dbReference type="PROSITE" id="PS51186"/>
    </source>
</evidence>
<name>A0A2T5HIA9_9RHOB</name>
<gene>
    <name evidence="4" type="ORF">C8N42_10882</name>
</gene>
<comment type="caution">
    <text evidence="4">The sequence shown here is derived from an EMBL/GenBank/DDBJ whole genome shotgun (WGS) entry which is preliminary data.</text>
</comment>
<dbReference type="InterPro" id="IPR036388">
    <property type="entry name" value="WH-like_DNA-bd_sf"/>
</dbReference>
<dbReference type="GO" id="GO:0003700">
    <property type="term" value="F:DNA-binding transcription factor activity"/>
    <property type="evidence" value="ECO:0007669"/>
    <property type="project" value="InterPro"/>
</dbReference>
<dbReference type="GO" id="GO:0008080">
    <property type="term" value="F:N-acetyltransferase activity"/>
    <property type="evidence" value="ECO:0007669"/>
    <property type="project" value="InterPro"/>
</dbReference>
<evidence type="ECO:0000313" key="4">
    <source>
        <dbReference type="EMBL" id="PTQ71307.1"/>
    </source>
</evidence>
<dbReference type="Pfam" id="PF00583">
    <property type="entry name" value="Acetyltransf_1"/>
    <property type="match status" value="1"/>
</dbReference>
<dbReference type="Gene3D" id="1.10.10.10">
    <property type="entry name" value="Winged helix-like DNA-binding domain superfamily/Winged helix DNA-binding domain"/>
    <property type="match status" value="1"/>
</dbReference>
<protein>
    <submittedName>
        <fullName evidence="4">MarR family transcriptional regulator with acetyltransferase activity</fullName>
    </submittedName>
</protein>
<dbReference type="SMART" id="SM00347">
    <property type="entry name" value="HTH_MARR"/>
    <property type="match status" value="1"/>
</dbReference>
<dbReference type="PANTHER" id="PTHR13947">
    <property type="entry name" value="GNAT FAMILY N-ACETYLTRANSFERASE"/>
    <property type="match status" value="1"/>
</dbReference>
<dbReference type="SUPFAM" id="SSF46785">
    <property type="entry name" value="Winged helix' DNA-binding domain"/>
    <property type="match status" value="1"/>
</dbReference>
<dbReference type="PROSITE" id="PS51186">
    <property type="entry name" value="GNAT"/>
    <property type="match status" value="1"/>
</dbReference>
<keyword evidence="5" id="KW-1185">Reference proteome</keyword>